<evidence type="ECO:0000256" key="11">
    <source>
        <dbReference type="ARBA" id="ARBA00023157"/>
    </source>
</evidence>
<proteinExistence type="predicted"/>
<feature type="domain" description="Cadherin" evidence="14">
    <location>
        <begin position="193"/>
        <end position="298"/>
    </location>
</feature>
<dbReference type="FunFam" id="2.60.40.60:FF:000005">
    <property type="entry name" value="Protocadherin 9"/>
    <property type="match status" value="1"/>
</dbReference>
<dbReference type="GO" id="GO:0048731">
    <property type="term" value="P:system development"/>
    <property type="evidence" value="ECO:0007669"/>
    <property type="project" value="UniProtKB-ARBA"/>
</dbReference>
<evidence type="ECO:0000256" key="2">
    <source>
        <dbReference type="ARBA" id="ARBA00022475"/>
    </source>
</evidence>
<feature type="domain" description="Cadherin" evidence="14">
    <location>
        <begin position="750"/>
        <end position="856"/>
    </location>
</feature>
<feature type="domain" description="Cadherin" evidence="14">
    <location>
        <begin position="656"/>
        <end position="749"/>
    </location>
</feature>
<feature type="domain" description="Cadherin" evidence="14">
    <location>
        <begin position="445"/>
        <end position="549"/>
    </location>
</feature>
<dbReference type="PRINTS" id="PR00205">
    <property type="entry name" value="CADHERIN"/>
</dbReference>
<feature type="domain" description="Cadherin" evidence="14">
    <location>
        <begin position="299"/>
        <end position="444"/>
    </location>
</feature>
<dbReference type="FunFam" id="2.60.40.60:FF:000024">
    <property type="entry name" value="FAT atypical cadherin 3"/>
    <property type="match status" value="2"/>
</dbReference>
<dbReference type="Pfam" id="PF00028">
    <property type="entry name" value="Cadherin"/>
    <property type="match status" value="10"/>
</dbReference>
<dbReference type="EnsemblMetazoa" id="LLOJ004251-RA">
    <property type="protein sequence ID" value="LLOJ004251-PA"/>
    <property type="gene ID" value="LLOJ004251"/>
</dbReference>
<dbReference type="GO" id="GO:0048513">
    <property type="term" value="P:animal organ development"/>
    <property type="evidence" value="ECO:0007669"/>
    <property type="project" value="UniProtKB-ARBA"/>
</dbReference>
<sequence length="1273" mass="141379">MDRGIHGRIKSLDIVDGDPSGHFRIRPTRRHGEYNIEVHQLLDREAAPQGYNLTLRAVDWGTPPRQSYKVVPVHLADANDNVPVFSREIYEVSVPESSPPNTPIIRLKVSDRDIGKNAQVFLEIVGGNEGGEFRVNPDTGMLYTVVPLDTETKSLYTLTVSAIDQGNSGTRKQSSAKVKINVADINDNDPVFELTNTTIWVDENEPAGTTVTKVTARDRDSGENAYISYSIANLNEVPFDIDHFSGIIRTSKLIDYESMRRQYILRIRASDWGLPYRRQTEMQLHIRVRDVNDNRPQFERTECSLEVLRSTPLGTEVFTLSAIDFDAGNMISYRMVAGNDDGCFNLDSSSGIISIGCNLVDIPTGRREINVTATDGTHFADITRIQFTLVHIRRTSGAPECRETEREDEYVLNVTVYDLGHPQKSISKVLPVTVLDENDNPPKFEKSLTSFRIPENALNGTVVIVLNATDADTGENGRIRYSLITETKDFKVDPDTGAVTVNGGLNREQQEVYELRIRATDGAERGASLYSDAIVRVTVEDINDNAPVFSVPEGYTVRVREDIPRGTLVIVVMATDADTGASGDVAYKLVMDEAADDIPPFRIDEHSGAMRTTSTLDFEERQIHTLTVRAFDRGHPSLATDTTVTVEIVDDSNAHIFGIVRVEDMDRGIHGRIKSLDIVDGDPSGHFRIRPTRRHGEYNIEVHQLLDREAAPQGYNLTLRAVDWGTPPRQSYKVVPVHLADANDNVPVFSREIYEVSVPESSPPNTPIIRLKVSDRDIGKNAQVFLEIVGGNEGGEFRVNPDTGMLYTVVPLDTETKSLYTLTVSAIDQGNSGTRKQSSAKVKINVADINDNDPVFELTNTTIWVDENEPAGTTVTKVTARDRDSGENAYISYSIANLNEVPFDIDHFSGIIRTSKLIDYESMRRHEKNNMPRSDSSHSEDFVSLPSRYGENVHTPEFIDFPFEVRINETVPLGTVVAVIRARDRDLGYNGKLVFGISDGDNDSVFRLDPETGEFKVIGYLDREREDEYVLNVTVYDLGHPQKSISKVLPVTVLDENDNPPKFEKSLTSFRIPENALNGTVVIVLNATDADTGENGRIRYSLITETKDFKVDPDTGAVTVNGDSIVNNRRIRATDGAERGASLYSDAIVRVTVEDINDNAPVFSVPEGYTVRVREDIPRGTLVIVVMATDADTGASGDVAYKLVMDEAADDIPPFRIDEHSGAMRTTSTLDFEERQIHTLTVRAFDRGHPSLATDTTVTVEIVDVNEIAIRHC</sequence>
<dbReference type="InterPro" id="IPR020894">
    <property type="entry name" value="Cadherin_CS"/>
</dbReference>
<feature type="domain" description="Cadherin" evidence="14">
    <location>
        <begin position="1165"/>
        <end position="1272"/>
    </location>
</feature>
<evidence type="ECO:0000256" key="1">
    <source>
        <dbReference type="ARBA" id="ARBA00004251"/>
    </source>
</evidence>
<dbReference type="FunFam" id="2.60.40.60:FF:000015">
    <property type="entry name" value="FAT atypical cadherin 1"/>
    <property type="match status" value="2"/>
</dbReference>
<keyword evidence="3" id="KW-0245">EGF-like domain</keyword>
<feature type="domain" description="Cadherin" evidence="14">
    <location>
        <begin position="14"/>
        <end position="85"/>
    </location>
</feature>
<feature type="domain" description="Cadherin" evidence="14">
    <location>
        <begin position="857"/>
        <end position="958"/>
    </location>
</feature>
<evidence type="ECO:0000256" key="7">
    <source>
        <dbReference type="ARBA" id="ARBA00022837"/>
    </source>
</evidence>
<dbReference type="VEuPathDB" id="VectorBase:LLONM1_009873"/>
<keyword evidence="16" id="KW-1185">Reference proteome</keyword>
<evidence type="ECO:0000256" key="12">
    <source>
        <dbReference type="ARBA" id="ARBA00023180"/>
    </source>
</evidence>
<evidence type="ECO:0000313" key="16">
    <source>
        <dbReference type="Proteomes" id="UP000092461"/>
    </source>
</evidence>
<keyword evidence="4" id="KW-0812">Transmembrane</keyword>
<keyword evidence="10" id="KW-0472">Membrane</keyword>
<evidence type="ECO:0000256" key="3">
    <source>
        <dbReference type="ARBA" id="ARBA00022536"/>
    </source>
</evidence>
<dbReference type="SMART" id="SM00112">
    <property type="entry name" value="CA"/>
    <property type="match status" value="12"/>
</dbReference>
<reference evidence="15" key="1">
    <citation type="submission" date="2020-05" db="UniProtKB">
        <authorList>
            <consortium name="EnsemblMetazoa"/>
        </authorList>
    </citation>
    <scope>IDENTIFICATION</scope>
    <source>
        <strain evidence="15">Jacobina</strain>
    </source>
</reference>
<evidence type="ECO:0000256" key="5">
    <source>
        <dbReference type="ARBA" id="ARBA00022729"/>
    </source>
</evidence>
<evidence type="ECO:0000256" key="10">
    <source>
        <dbReference type="ARBA" id="ARBA00023136"/>
    </source>
</evidence>
<dbReference type="SUPFAM" id="SSF49313">
    <property type="entry name" value="Cadherin-like"/>
    <property type="match status" value="13"/>
</dbReference>
<keyword evidence="6" id="KW-0677">Repeat</keyword>
<evidence type="ECO:0000256" key="8">
    <source>
        <dbReference type="ARBA" id="ARBA00022889"/>
    </source>
</evidence>
<dbReference type="EMBL" id="AJWK01013387">
    <property type="status" value="NOT_ANNOTATED_CDS"/>
    <property type="molecule type" value="Genomic_DNA"/>
</dbReference>
<dbReference type="InterPro" id="IPR015919">
    <property type="entry name" value="Cadherin-like_sf"/>
</dbReference>
<keyword evidence="8" id="KW-0130">Cell adhesion</keyword>
<keyword evidence="12" id="KW-0325">Glycoprotein</keyword>
<dbReference type="PANTHER" id="PTHR24026:SF126">
    <property type="entry name" value="PROTOCADHERIN FAT 4"/>
    <property type="match status" value="1"/>
</dbReference>
<dbReference type="GO" id="GO:0001736">
    <property type="term" value="P:establishment of planar polarity"/>
    <property type="evidence" value="ECO:0007669"/>
    <property type="project" value="UniProtKB-ARBA"/>
</dbReference>
<feature type="domain" description="Cadherin" evidence="14">
    <location>
        <begin position="551"/>
        <end position="657"/>
    </location>
</feature>
<dbReference type="Gene3D" id="2.60.40.60">
    <property type="entry name" value="Cadherins"/>
    <property type="match status" value="12"/>
</dbReference>
<dbReference type="GO" id="GO:0005509">
    <property type="term" value="F:calcium ion binding"/>
    <property type="evidence" value="ECO:0007669"/>
    <property type="project" value="UniProtKB-UniRule"/>
</dbReference>
<dbReference type="GO" id="GO:0030154">
    <property type="term" value="P:cell differentiation"/>
    <property type="evidence" value="ECO:0007669"/>
    <property type="project" value="UniProtKB-ARBA"/>
</dbReference>
<evidence type="ECO:0000256" key="9">
    <source>
        <dbReference type="ARBA" id="ARBA00022989"/>
    </source>
</evidence>
<dbReference type="FunFam" id="2.60.40.60:FF:000039">
    <property type="entry name" value="FAT atypical cadherin 3"/>
    <property type="match status" value="1"/>
</dbReference>
<dbReference type="InterPro" id="IPR002126">
    <property type="entry name" value="Cadherin-like_dom"/>
</dbReference>
<dbReference type="EMBL" id="AJWK01013386">
    <property type="status" value="NOT_ANNOTATED_CDS"/>
    <property type="molecule type" value="Genomic_DNA"/>
</dbReference>
<accession>A0A1B0CII9</accession>
<keyword evidence="7 13" id="KW-0106">Calcium</keyword>
<dbReference type="CDD" id="cd11304">
    <property type="entry name" value="Cadherin_repeat"/>
    <property type="match status" value="12"/>
</dbReference>
<evidence type="ECO:0000256" key="6">
    <source>
        <dbReference type="ARBA" id="ARBA00022737"/>
    </source>
</evidence>
<organism evidence="15 16">
    <name type="scientific">Lutzomyia longipalpis</name>
    <name type="common">Sand fly</name>
    <dbReference type="NCBI Taxonomy" id="7200"/>
    <lineage>
        <taxon>Eukaryota</taxon>
        <taxon>Metazoa</taxon>
        <taxon>Ecdysozoa</taxon>
        <taxon>Arthropoda</taxon>
        <taxon>Hexapoda</taxon>
        <taxon>Insecta</taxon>
        <taxon>Pterygota</taxon>
        <taxon>Neoptera</taxon>
        <taxon>Endopterygota</taxon>
        <taxon>Diptera</taxon>
        <taxon>Nematocera</taxon>
        <taxon>Psychodoidea</taxon>
        <taxon>Psychodidae</taxon>
        <taxon>Lutzomyia</taxon>
        <taxon>Lutzomyia</taxon>
    </lineage>
</organism>
<feature type="domain" description="Cadherin" evidence="14">
    <location>
        <begin position="86"/>
        <end position="192"/>
    </location>
</feature>
<name>A0A1B0CII9_LUTLO</name>
<evidence type="ECO:0000256" key="13">
    <source>
        <dbReference type="PROSITE-ProRule" id="PRU00043"/>
    </source>
</evidence>
<dbReference type="GO" id="GO:0007163">
    <property type="term" value="P:establishment or maintenance of cell polarity"/>
    <property type="evidence" value="ECO:0007669"/>
    <property type="project" value="UniProtKB-ARBA"/>
</dbReference>
<dbReference type="PROSITE" id="PS00232">
    <property type="entry name" value="CADHERIN_1"/>
    <property type="match status" value="9"/>
</dbReference>
<dbReference type="GO" id="GO:0048589">
    <property type="term" value="P:developmental growth"/>
    <property type="evidence" value="ECO:0007669"/>
    <property type="project" value="UniProtKB-ARBA"/>
</dbReference>
<dbReference type="FunFam" id="2.60.40.60:FF:000066">
    <property type="entry name" value="FAT atypical cadherin 1"/>
    <property type="match status" value="1"/>
</dbReference>
<dbReference type="FunFam" id="2.60.40.60:FF:000075">
    <property type="entry name" value="FAT atypical cadherin 1"/>
    <property type="match status" value="1"/>
</dbReference>
<feature type="domain" description="Cadherin" evidence="14">
    <location>
        <begin position="959"/>
        <end position="1063"/>
    </location>
</feature>
<evidence type="ECO:0000259" key="14">
    <source>
        <dbReference type="PROSITE" id="PS50268"/>
    </source>
</evidence>
<keyword evidence="9" id="KW-1133">Transmembrane helix</keyword>
<dbReference type="PANTHER" id="PTHR24026">
    <property type="entry name" value="FAT ATYPICAL CADHERIN-RELATED"/>
    <property type="match status" value="1"/>
</dbReference>
<dbReference type="PROSITE" id="PS50268">
    <property type="entry name" value="CADHERIN_2"/>
    <property type="match status" value="12"/>
</dbReference>
<dbReference type="Proteomes" id="UP000092461">
    <property type="component" value="Unassembled WGS sequence"/>
</dbReference>
<comment type="subcellular location">
    <subcellularLocation>
        <location evidence="1">Cell membrane</location>
        <topology evidence="1">Single-pass type I membrane protein</topology>
    </subcellularLocation>
</comment>
<keyword evidence="11" id="KW-1015">Disulfide bond</keyword>
<dbReference type="GO" id="GO:0005886">
    <property type="term" value="C:plasma membrane"/>
    <property type="evidence" value="ECO:0007669"/>
    <property type="project" value="UniProtKB-SubCell"/>
</dbReference>
<dbReference type="GO" id="GO:0007156">
    <property type="term" value="P:homophilic cell adhesion via plasma membrane adhesion molecules"/>
    <property type="evidence" value="ECO:0007669"/>
    <property type="project" value="InterPro"/>
</dbReference>
<keyword evidence="2" id="KW-1003">Cell membrane</keyword>
<evidence type="ECO:0000256" key="4">
    <source>
        <dbReference type="ARBA" id="ARBA00022692"/>
    </source>
</evidence>
<keyword evidence="5" id="KW-0732">Signal</keyword>
<dbReference type="VEuPathDB" id="VectorBase:LLOJ004251"/>
<protein>
    <recommendedName>
        <fullName evidence="14">Cadherin domain-containing protein</fullName>
    </recommendedName>
</protein>
<dbReference type="AlphaFoldDB" id="A0A1B0CII9"/>
<feature type="domain" description="Cadherin" evidence="14">
    <location>
        <begin position="1064"/>
        <end position="1163"/>
    </location>
</feature>
<evidence type="ECO:0000313" key="15">
    <source>
        <dbReference type="EnsemblMetazoa" id="LLOJ004251-PA"/>
    </source>
</evidence>